<keyword evidence="3" id="KW-0479">Metal-binding</keyword>
<dbReference type="GO" id="GO:0016779">
    <property type="term" value="F:nucleotidyltransferase activity"/>
    <property type="evidence" value="ECO:0007669"/>
    <property type="project" value="UniProtKB-ARBA"/>
</dbReference>
<evidence type="ECO:0000313" key="10">
    <source>
        <dbReference type="Proteomes" id="UP000197692"/>
    </source>
</evidence>
<dbReference type="GO" id="GO:0046872">
    <property type="term" value="F:metal ion binding"/>
    <property type="evidence" value="ECO:0007669"/>
    <property type="project" value="UniProtKB-KW"/>
</dbReference>
<dbReference type="Pfam" id="PF12804">
    <property type="entry name" value="NTP_transf_3"/>
    <property type="match status" value="1"/>
</dbReference>
<dbReference type="GO" id="GO:0006777">
    <property type="term" value="P:Mo-molybdopterin cofactor biosynthetic process"/>
    <property type="evidence" value="ECO:0007669"/>
    <property type="project" value="UniProtKB-KW"/>
</dbReference>
<feature type="domain" description="MobA-like NTP transferase" evidence="8">
    <location>
        <begin position="17"/>
        <end position="171"/>
    </location>
</feature>
<keyword evidence="6" id="KW-0342">GTP-binding</keyword>
<sequence>MIGPENCNSVSEPIAYVIILAGGRSSRMGYDKAQVMVDGRRLIDLCLESIASVHAHPIVVSGQDLQLTAAVTQVMEEPAFGGPVAGIAAGMRCCDTKAGLIGVIAVDAPRSGNYLNQLRRVVLTHPEVGVAHAVVEGYDQPLLAVWRYEALTQALHALGSPRNVAAKRLLRSATTPVIAVPVDSSARDYDTVAELSALGRVRLR</sequence>
<name>A0A854NDS5_CORDP</name>
<keyword evidence="1" id="KW-0963">Cytoplasm</keyword>
<dbReference type="CDD" id="cd02503">
    <property type="entry name" value="MobA"/>
    <property type="match status" value="1"/>
</dbReference>
<evidence type="ECO:0000256" key="1">
    <source>
        <dbReference type="ARBA" id="ARBA00022490"/>
    </source>
</evidence>
<accession>A0A854NDS5</accession>
<evidence type="ECO:0000256" key="4">
    <source>
        <dbReference type="ARBA" id="ARBA00022741"/>
    </source>
</evidence>
<evidence type="ECO:0000256" key="3">
    <source>
        <dbReference type="ARBA" id="ARBA00022723"/>
    </source>
</evidence>
<evidence type="ECO:0000256" key="6">
    <source>
        <dbReference type="ARBA" id="ARBA00023134"/>
    </source>
</evidence>
<evidence type="ECO:0000256" key="5">
    <source>
        <dbReference type="ARBA" id="ARBA00022842"/>
    </source>
</evidence>
<evidence type="ECO:0000259" key="8">
    <source>
        <dbReference type="Pfam" id="PF12804"/>
    </source>
</evidence>
<keyword evidence="5" id="KW-0460">Magnesium</keyword>
<evidence type="ECO:0000256" key="2">
    <source>
        <dbReference type="ARBA" id="ARBA00022679"/>
    </source>
</evidence>
<dbReference type="EMBL" id="LSZF01000026">
    <property type="protein sequence ID" value="OWM34415.1"/>
    <property type="molecule type" value="Genomic_DNA"/>
</dbReference>
<dbReference type="InterPro" id="IPR025877">
    <property type="entry name" value="MobA-like_NTP_Trfase"/>
</dbReference>
<dbReference type="InterPro" id="IPR013482">
    <property type="entry name" value="Molybde_CF_guanTrfase"/>
</dbReference>
<organism evidence="9 10">
    <name type="scientific">Corynebacterium diphtheriae bv. mitis</name>
    <dbReference type="NCBI Taxonomy" id="1806053"/>
    <lineage>
        <taxon>Bacteria</taxon>
        <taxon>Bacillati</taxon>
        <taxon>Actinomycetota</taxon>
        <taxon>Actinomycetes</taxon>
        <taxon>Mycobacteriales</taxon>
        <taxon>Corynebacteriaceae</taxon>
        <taxon>Corynebacterium</taxon>
    </lineage>
</organism>
<protein>
    <submittedName>
        <fullName evidence="9">Molybdopterin biosynthesis protein</fullName>
    </submittedName>
</protein>
<keyword evidence="4" id="KW-0547">Nucleotide-binding</keyword>
<dbReference type="Gene3D" id="3.90.550.10">
    <property type="entry name" value="Spore Coat Polysaccharide Biosynthesis Protein SpsA, Chain A"/>
    <property type="match status" value="1"/>
</dbReference>
<dbReference type="AlphaFoldDB" id="A0A854NDS5"/>
<proteinExistence type="predicted"/>
<dbReference type="InterPro" id="IPR029044">
    <property type="entry name" value="Nucleotide-diphossugar_trans"/>
</dbReference>
<reference evidence="10" key="1">
    <citation type="submission" date="2016-02" db="EMBL/GenBank/DDBJ databases">
        <title>Genomic analyses of a collection of pathogenic Corynebacterium diphtheriae.</title>
        <authorList>
            <person name="Sangal V."/>
            <person name="Titov L."/>
        </authorList>
    </citation>
    <scope>NUCLEOTIDE SEQUENCE [LARGE SCALE GENOMIC DNA]</scope>
    <source>
        <strain evidence="10">1438</strain>
    </source>
</reference>
<evidence type="ECO:0000256" key="7">
    <source>
        <dbReference type="ARBA" id="ARBA00023150"/>
    </source>
</evidence>
<evidence type="ECO:0000313" key="9">
    <source>
        <dbReference type="EMBL" id="OWM34415.1"/>
    </source>
</evidence>
<keyword evidence="2" id="KW-0808">Transferase</keyword>
<gene>
    <name evidence="9" type="ORF">AY602_06930</name>
</gene>
<dbReference type="Proteomes" id="UP000197692">
    <property type="component" value="Unassembled WGS sequence"/>
</dbReference>
<comment type="caution">
    <text evidence="9">The sequence shown here is derived from an EMBL/GenBank/DDBJ whole genome shotgun (WGS) entry which is preliminary data.</text>
</comment>
<keyword evidence="7" id="KW-0501">Molybdenum cofactor biosynthesis</keyword>
<dbReference type="GO" id="GO:0005525">
    <property type="term" value="F:GTP binding"/>
    <property type="evidence" value="ECO:0007669"/>
    <property type="project" value="UniProtKB-KW"/>
</dbReference>
<dbReference type="SUPFAM" id="SSF53448">
    <property type="entry name" value="Nucleotide-diphospho-sugar transferases"/>
    <property type="match status" value="1"/>
</dbReference>
<dbReference type="PANTHER" id="PTHR19136">
    <property type="entry name" value="MOLYBDENUM COFACTOR GUANYLYLTRANSFERASE"/>
    <property type="match status" value="1"/>
</dbReference>
<dbReference type="PANTHER" id="PTHR19136:SF81">
    <property type="entry name" value="MOLYBDENUM COFACTOR GUANYLYLTRANSFERASE"/>
    <property type="match status" value="1"/>
</dbReference>